<feature type="transmembrane region" description="Helical" evidence="2">
    <location>
        <begin position="103"/>
        <end position="126"/>
    </location>
</feature>
<dbReference type="NCBIfam" id="TIGR03943">
    <property type="entry name" value="TIGR03943 family putative permease subunit"/>
    <property type="match status" value="1"/>
</dbReference>
<proteinExistence type="predicted"/>
<dbReference type="EMBL" id="JAAOYO010000002">
    <property type="protein sequence ID" value="NII41003.1"/>
    <property type="molecule type" value="Genomic_DNA"/>
</dbReference>
<dbReference type="PANTHER" id="PTHR40047">
    <property type="entry name" value="UPF0703 PROTEIN YCGQ"/>
    <property type="match status" value="1"/>
</dbReference>
<feature type="region of interest" description="Disordered" evidence="1">
    <location>
        <begin position="1"/>
        <end position="21"/>
    </location>
</feature>
<keyword evidence="5" id="KW-1185">Reference proteome</keyword>
<evidence type="ECO:0000256" key="2">
    <source>
        <dbReference type="SAM" id="Phobius"/>
    </source>
</evidence>
<dbReference type="Proteomes" id="UP001318300">
    <property type="component" value="Unassembled WGS sequence"/>
</dbReference>
<feature type="compositionally biased region" description="Basic and acidic residues" evidence="1">
    <location>
        <begin position="7"/>
        <end position="21"/>
    </location>
</feature>
<gene>
    <name evidence="4" type="ORF">E9228_001639</name>
</gene>
<dbReference type="RefSeq" id="WP_166780053.1">
    <property type="nucleotide sequence ID" value="NZ_JAAOYO010000002.1"/>
</dbReference>
<evidence type="ECO:0000313" key="4">
    <source>
        <dbReference type="EMBL" id="NII41003.1"/>
    </source>
</evidence>
<keyword evidence="2" id="KW-1133">Transmembrane helix</keyword>
<organism evidence="4 5">
    <name type="scientific">Curtobacterium salicis</name>
    <dbReference type="NCBI Taxonomy" id="1779862"/>
    <lineage>
        <taxon>Bacteria</taxon>
        <taxon>Bacillati</taxon>
        <taxon>Actinomycetota</taxon>
        <taxon>Actinomycetes</taxon>
        <taxon>Micrococcales</taxon>
        <taxon>Microbacteriaceae</taxon>
        <taxon>Curtobacterium</taxon>
    </lineage>
</organism>
<name>A0ABX0T7U6_9MICO</name>
<evidence type="ECO:0000259" key="3">
    <source>
        <dbReference type="Pfam" id="PF21537"/>
    </source>
</evidence>
<keyword evidence="2" id="KW-0812">Transmembrane</keyword>
<reference evidence="4 5" key="1">
    <citation type="submission" date="2020-03" db="EMBL/GenBank/DDBJ databases">
        <title>Above-ground endophytic microbial communities from plants in different locations in the United States.</title>
        <authorList>
            <person name="Frank C."/>
        </authorList>
    </citation>
    <scope>NUCLEOTIDE SEQUENCE [LARGE SCALE GENOMIC DNA]</scope>
    <source>
        <strain evidence="4 5">WW7</strain>
    </source>
</reference>
<protein>
    <submittedName>
        <fullName evidence="4">Repeat protein (TIGR03943 family)</fullName>
    </submittedName>
</protein>
<dbReference type="PANTHER" id="PTHR40047:SF1">
    <property type="entry name" value="UPF0703 PROTEIN YCGQ"/>
    <property type="match status" value="1"/>
</dbReference>
<dbReference type="Pfam" id="PF21537">
    <property type="entry name" value="DUF1980_C"/>
    <property type="match status" value="1"/>
</dbReference>
<dbReference type="InterPro" id="IPR052955">
    <property type="entry name" value="UPF0703_membrane_permease"/>
</dbReference>
<feature type="domain" description="DUF1980" evidence="3">
    <location>
        <begin position="184"/>
        <end position="277"/>
    </location>
</feature>
<keyword evidence="2" id="KW-0472">Membrane</keyword>
<comment type="caution">
    <text evidence="4">The sequence shown here is derived from an EMBL/GenBank/DDBJ whole genome shotgun (WGS) entry which is preliminary data.</text>
</comment>
<sequence>MSSSEQNPHEHEHEHAPSRADRTAARRALLGLGSVLAVALGTLWLGLADHLDLYINPRYAVFTLVLAAVAVPASVAGLVVVARHGGHAHDGDPEPRPGGGGRLVHVVLGSVAALVTIGTVVAMLVLPPTTLSARTAQQRSVGSASLSDATGAGAPVSLLGSESVDTSGYGVKDWAALIRQSTDTTALVGRKLTLTGFVVPGPDDTFTLTRFVVSCCAVDAQPVGIGVTTDGTPPPEDQWVRVEGALAANPDTASDARLVIRAATVTRVSQPSDPYEY</sequence>
<evidence type="ECO:0000313" key="5">
    <source>
        <dbReference type="Proteomes" id="UP001318300"/>
    </source>
</evidence>
<accession>A0ABX0T7U6</accession>
<feature type="transmembrane region" description="Helical" evidence="2">
    <location>
        <begin position="59"/>
        <end position="82"/>
    </location>
</feature>
<feature type="transmembrane region" description="Helical" evidence="2">
    <location>
        <begin position="28"/>
        <end position="47"/>
    </location>
</feature>
<dbReference type="InterPro" id="IPR015402">
    <property type="entry name" value="DUF1980"/>
</dbReference>
<evidence type="ECO:0000256" key="1">
    <source>
        <dbReference type="SAM" id="MobiDB-lite"/>
    </source>
</evidence>
<dbReference type="InterPro" id="IPR048447">
    <property type="entry name" value="DUF1980_C"/>
</dbReference>